<evidence type="ECO:0008006" key="3">
    <source>
        <dbReference type="Google" id="ProtNLM"/>
    </source>
</evidence>
<dbReference type="EMBL" id="JASPKY010000791">
    <property type="protein sequence ID" value="KAK9685272.1"/>
    <property type="molecule type" value="Genomic_DNA"/>
</dbReference>
<proteinExistence type="predicted"/>
<reference evidence="1 2" key="1">
    <citation type="journal article" date="2024" name="BMC Genomics">
        <title>De novo assembly and annotation of Popillia japonica's genome with initial clues to its potential as an invasive pest.</title>
        <authorList>
            <person name="Cucini C."/>
            <person name="Boschi S."/>
            <person name="Funari R."/>
            <person name="Cardaioli E."/>
            <person name="Iannotti N."/>
            <person name="Marturano G."/>
            <person name="Paoli F."/>
            <person name="Bruttini M."/>
            <person name="Carapelli A."/>
            <person name="Frati F."/>
            <person name="Nardi F."/>
        </authorList>
    </citation>
    <scope>NUCLEOTIDE SEQUENCE [LARGE SCALE GENOMIC DNA]</scope>
    <source>
        <strain evidence="1">DMR45628</strain>
    </source>
</reference>
<evidence type="ECO:0000313" key="1">
    <source>
        <dbReference type="EMBL" id="KAK9685272.1"/>
    </source>
</evidence>
<sequence length="97" mass="11290">MGIKEDEEDGEAKNLLVFNRIIKSPSAKAFVENRKELFFNLFYEGGRRAKYAVDLCKRMTVNNNHIVACLFPPETGRYPQKLKPEEHMCYTCSTREL</sequence>
<comment type="caution">
    <text evidence="1">The sequence shown here is derived from an EMBL/GenBank/DDBJ whole genome shotgun (WGS) entry which is preliminary data.</text>
</comment>
<evidence type="ECO:0000313" key="2">
    <source>
        <dbReference type="Proteomes" id="UP001458880"/>
    </source>
</evidence>
<name>A0AAW1I8B2_POPJA</name>
<organism evidence="1 2">
    <name type="scientific">Popillia japonica</name>
    <name type="common">Japanese beetle</name>
    <dbReference type="NCBI Taxonomy" id="7064"/>
    <lineage>
        <taxon>Eukaryota</taxon>
        <taxon>Metazoa</taxon>
        <taxon>Ecdysozoa</taxon>
        <taxon>Arthropoda</taxon>
        <taxon>Hexapoda</taxon>
        <taxon>Insecta</taxon>
        <taxon>Pterygota</taxon>
        <taxon>Neoptera</taxon>
        <taxon>Endopterygota</taxon>
        <taxon>Coleoptera</taxon>
        <taxon>Polyphaga</taxon>
        <taxon>Scarabaeiformia</taxon>
        <taxon>Scarabaeidae</taxon>
        <taxon>Rutelinae</taxon>
        <taxon>Popillia</taxon>
    </lineage>
</organism>
<dbReference type="AlphaFoldDB" id="A0AAW1I8B2"/>
<dbReference type="Proteomes" id="UP001458880">
    <property type="component" value="Unassembled WGS sequence"/>
</dbReference>
<accession>A0AAW1I8B2</accession>
<keyword evidence="2" id="KW-1185">Reference proteome</keyword>
<gene>
    <name evidence="1" type="ORF">QE152_g38168</name>
</gene>
<protein>
    <recommendedName>
        <fullName evidence="3">SCP domain-containing protein</fullName>
    </recommendedName>
</protein>